<evidence type="ECO:0000256" key="4">
    <source>
        <dbReference type="ARBA" id="ARBA00023136"/>
    </source>
</evidence>
<sequence>MFRERLRHTYQYLAGGLALTAASGVACARSPFVLSLACSSHCYLCAFGEILEYGLGPLAMGLGLVFVSSIGTFFFTPGTALGAGLHSIVLYGGLILFSAFILYETQRIIKLAEIVPESRIRLNKFAGD</sequence>
<keyword evidence="6" id="KW-1185">Reference proteome</keyword>
<evidence type="ECO:0000313" key="7">
    <source>
        <dbReference type="WBParaSite" id="jg20304"/>
    </source>
</evidence>
<evidence type="ECO:0000256" key="1">
    <source>
        <dbReference type="ARBA" id="ARBA00004141"/>
    </source>
</evidence>
<dbReference type="Pfam" id="PF01027">
    <property type="entry name" value="Bax1-I"/>
    <property type="match status" value="1"/>
</dbReference>
<keyword evidence="2 5" id="KW-0812">Transmembrane</keyword>
<dbReference type="AlphaFoldDB" id="A0A915DIB5"/>
<feature type="transmembrane region" description="Helical" evidence="5">
    <location>
        <begin position="50"/>
        <end position="75"/>
    </location>
</feature>
<evidence type="ECO:0000256" key="2">
    <source>
        <dbReference type="ARBA" id="ARBA00022692"/>
    </source>
</evidence>
<evidence type="ECO:0000256" key="5">
    <source>
        <dbReference type="SAM" id="Phobius"/>
    </source>
</evidence>
<protein>
    <submittedName>
        <fullName evidence="7">Uncharacterized protein</fullName>
    </submittedName>
</protein>
<evidence type="ECO:0000256" key="3">
    <source>
        <dbReference type="ARBA" id="ARBA00022989"/>
    </source>
</evidence>
<proteinExistence type="predicted"/>
<dbReference type="GO" id="GO:0016020">
    <property type="term" value="C:membrane"/>
    <property type="evidence" value="ECO:0007669"/>
    <property type="project" value="UniProtKB-SubCell"/>
</dbReference>
<feature type="transmembrane region" description="Helical" evidence="5">
    <location>
        <begin position="81"/>
        <end position="103"/>
    </location>
</feature>
<keyword evidence="4 5" id="KW-0472">Membrane</keyword>
<keyword evidence="3 5" id="KW-1133">Transmembrane helix</keyword>
<dbReference type="WBParaSite" id="jg20304">
    <property type="protein sequence ID" value="jg20304"/>
    <property type="gene ID" value="jg20304"/>
</dbReference>
<name>A0A915DIB5_9BILA</name>
<accession>A0A915DIB5</accession>
<evidence type="ECO:0000313" key="6">
    <source>
        <dbReference type="Proteomes" id="UP000887574"/>
    </source>
</evidence>
<dbReference type="PROSITE" id="PS51257">
    <property type="entry name" value="PROKAR_LIPOPROTEIN"/>
    <property type="match status" value="1"/>
</dbReference>
<dbReference type="InterPro" id="IPR006214">
    <property type="entry name" value="Bax_inhibitor_1-related"/>
</dbReference>
<organism evidence="6 7">
    <name type="scientific">Ditylenchus dipsaci</name>
    <dbReference type="NCBI Taxonomy" id="166011"/>
    <lineage>
        <taxon>Eukaryota</taxon>
        <taxon>Metazoa</taxon>
        <taxon>Ecdysozoa</taxon>
        <taxon>Nematoda</taxon>
        <taxon>Chromadorea</taxon>
        <taxon>Rhabditida</taxon>
        <taxon>Tylenchina</taxon>
        <taxon>Tylenchomorpha</taxon>
        <taxon>Sphaerularioidea</taxon>
        <taxon>Anguinidae</taxon>
        <taxon>Anguininae</taxon>
        <taxon>Ditylenchus</taxon>
    </lineage>
</organism>
<dbReference type="Proteomes" id="UP000887574">
    <property type="component" value="Unplaced"/>
</dbReference>
<comment type="subcellular location">
    <subcellularLocation>
        <location evidence="1">Membrane</location>
        <topology evidence="1">Multi-pass membrane protein</topology>
    </subcellularLocation>
</comment>
<reference evidence="7" key="1">
    <citation type="submission" date="2022-11" db="UniProtKB">
        <authorList>
            <consortium name="WormBaseParasite"/>
        </authorList>
    </citation>
    <scope>IDENTIFICATION</scope>
</reference>